<dbReference type="GO" id="GO:0000160">
    <property type="term" value="P:phosphorelay signal transduction system"/>
    <property type="evidence" value="ECO:0007669"/>
    <property type="project" value="InterPro"/>
</dbReference>
<dbReference type="PROSITE" id="PS50110">
    <property type="entry name" value="RESPONSE_REGULATORY"/>
    <property type="match status" value="1"/>
</dbReference>
<feature type="region of interest" description="Disordered" evidence="4">
    <location>
        <begin position="1"/>
        <end position="23"/>
    </location>
</feature>
<dbReference type="PRINTS" id="PR00038">
    <property type="entry name" value="HTHLUXR"/>
</dbReference>
<dbReference type="PROSITE" id="PS50043">
    <property type="entry name" value="HTH_LUXR_2"/>
    <property type="match status" value="1"/>
</dbReference>
<gene>
    <name evidence="7" type="ORF">GON04_01895</name>
</gene>
<accession>A0A6N8IPV7</accession>
<sequence length="357" mass="38696">MASAASRPVRATSRSPSSRSPWRLWSPVCSSRPPRALRSLCSRVRRNPGAAARTDSRPSSSMLVGSKSLCTMVSCSPARLGGLAAMTTRVLFALFRRLRHHRRHLAYSATCGRAEPPRCRAAGTKLAGLALIPRSAPAAICMRTPSTSDKPIRVVLADDHDLVRSGIKALLSMVEGVEVVAEARNGSELVTLVDSLRPDVVMTDISMPGMDGIAAIGEIHGRHPGVRLLVLSMYDTVDFVKRAVASGACGYLMKDAPPFELEQSIRSVMATGTYFSPVIAQRLLQPSEPTANDELTDRQVEILKLIAQGKASKEIAFELGLSPKTVDVHRARIMERLRLNDIASLTRYAVRKGLVKP</sequence>
<evidence type="ECO:0000256" key="2">
    <source>
        <dbReference type="ARBA" id="ARBA00023125"/>
    </source>
</evidence>
<dbReference type="PANTHER" id="PTHR43214">
    <property type="entry name" value="TWO-COMPONENT RESPONSE REGULATOR"/>
    <property type="match status" value="1"/>
</dbReference>
<dbReference type="SUPFAM" id="SSF52172">
    <property type="entry name" value="CheY-like"/>
    <property type="match status" value="1"/>
</dbReference>
<dbReference type="EMBL" id="WSEL01000003">
    <property type="protein sequence ID" value="MVQ28186.1"/>
    <property type="molecule type" value="Genomic_DNA"/>
</dbReference>
<dbReference type="InterPro" id="IPR011006">
    <property type="entry name" value="CheY-like_superfamily"/>
</dbReference>
<dbReference type="Pfam" id="PF00072">
    <property type="entry name" value="Response_reg"/>
    <property type="match status" value="1"/>
</dbReference>
<dbReference type="CDD" id="cd06170">
    <property type="entry name" value="LuxR_C_like"/>
    <property type="match status" value="1"/>
</dbReference>
<dbReference type="CDD" id="cd17535">
    <property type="entry name" value="REC_NarL-like"/>
    <property type="match status" value="1"/>
</dbReference>
<dbReference type="InterPro" id="IPR039420">
    <property type="entry name" value="WalR-like"/>
</dbReference>
<dbReference type="InterPro" id="IPR001789">
    <property type="entry name" value="Sig_transdc_resp-reg_receiver"/>
</dbReference>
<dbReference type="Proteomes" id="UP000469385">
    <property type="component" value="Unassembled WGS sequence"/>
</dbReference>
<keyword evidence="1 3" id="KW-0597">Phosphoprotein</keyword>
<dbReference type="PROSITE" id="PS00622">
    <property type="entry name" value="HTH_LUXR_1"/>
    <property type="match status" value="1"/>
</dbReference>
<protein>
    <submittedName>
        <fullName evidence="7">Response regulator</fullName>
    </submittedName>
</protein>
<dbReference type="Pfam" id="PF00196">
    <property type="entry name" value="GerE"/>
    <property type="match status" value="1"/>
</dbReference>
<dbReference type="SMART" id="SM00421">
    <property type="entry name" value="HTH_LUXR"/>
    <property type="match status" value="1"/>
</dbReference>
<comment type="caution">
    <text evidence="7">The sequence shown here is derived from an EMBL/GenBank/DDBJ whole genome shotgun (WGS) entry which is preliminary data.</text>
</comment>
<evidence type="ECO:0000256" key="3">
    <source>
        <dbReference type="PROSITE-ProRule" id="PRU00169"/>
    </source>
</evidence>
<dbReference type="SUPFAM" id="SSF46894">
    <property type="entry name" value="C-terminal effector domain of the bipartite response regulators"/>
    <property type="match status" value="1"/>
</dbReference>
<dbReference type="SMART" id="SM00448">
    <property type="entry name" value="REC"/>
    <property type="match status" value="1"/>
</dbReference>
<feature type="modified residue" description="4-aspartylphosphate" evidence="3">
    <location>
        <position position="204"/>
    </location>
</feature>
<dbReference type="GO" id="GO:0006355">
    <property type="term" value="P:regulation of DNA-templated transcription"/>
    <property type="evidence" value="ECO:0007669"/>
    <property type="project" value="InterPro"/>
</dbReference>
<feature type="domain" description="HTH luxR-type" evidence="5">
    <location>
        <begin position="288"/>
        <end position="353"/>
    </location>
</feature>
<keyword evidence="2" id="KW-0238">DNA-binding</keyword>
<dbReference type="InterPro" id="IPR016032">
    <property type="entry name" value="Sig_transdc_resp-reg_C-effctor"/>
</dbReference>
<dbReference type="InterPro" id="IPR000792">
    <property type="entry name" value="Tscrpt_reg_LuxR_C"/>
</dbReference>
<evidence type="ECO:0000256" key="1">
    <source>
        <dbReference type="ARBA" id="ARBA00022553"/>
    </source>
</evidence>
<reference evidence="7 8" key="1">
    <citation type="submission" date="2019-12" db="EMBL/GenBank/DDBJ databases">
        <authorList>
            <person name="Huq M.A."/>
        </authorList>
    </citation>
    <scope>NUCLEOTIDE SEQUENCE [LARGE SCALE GENOMIC DNA]</scope>
    <source>
        <strain evidence="7 8">MAH-25</strain>
    </source>
</reference>
<evidence type="ECO:0000259" key="5">
    <source>
        <dbReference type="PROSITE" id="PS50043"/>
    </source>
</evidence>
<evidence type="ECO:0000259" key="6">
    <source>
        <dbReference type="PROSITE" id="PS50110"/>
    </source>
</evidence>
<name>A0A6N8IPV7_9BURK</name>
<evidence type="ECO:0000313" key="7">
    <source>
        <dbReference type="EMBL" id="MVQ28186.1"/>
    </source>
</evidence>
<dbReference type="Gene3D" id="3.40.50.2300">
    <property type="match status" value="1"/>
</dbReference>
<feature type="domain" description="Response regulatory" evidence="6">
    <location>
        <begin position="153"/>
        <end position="269"/>
    </location>
</feature>
<keyword evidence="8" id="KW-1185">Reference proteome</keyword>
<dbReference type="PANTHER" id="PTHR43214:SF43">
    <property type="entry name" value="TWO-COMPONENT RESPONSE REGULATOR"/>
    <property type="match status" value="1"/>
</dbReference>
<evidence type="ECO:0000256" key="4">
    <source>
        <dbReference type="SAM" id="MobiDB-lite"/>
    </source>
</evidence>
<dbReference type="AlphaFoldDB" id="A0A6N8IPV7"/>
<dbReference type="InterPro" id="IPR058245">
    <property type="entry name" value="NreC/VraR/RcsB-like_REC"/>
</dbReference>
<organism evidence="7 8">
    <name type="scientific">Ramlibacter pinisoli</name>
    <dbReference type="NCBI Taxonomy" id="2682844"/>
    <lineage>
        <taxon>Bacteria</taxon>
        <taxon>Pseudomonadati</taxon>
        <taxon>Pseudomonadota</taxon>
        <taxon>Betaproteobacteria</taxon>
        <taxon>Burkholderiales</taxon>
        <taxon>Comamonadaceae</taxon>
        <taxon>Ramlibacter</taxon>
    </lineage>
</organism>
<dbReference type="GO" id="GO:0003677">
    <property type="term" value="F:DNA binding"/>
    <property type="evidence" value="ECO:0007669"/>
    <property type="project" value="UniProtKB-KW"/>
</dbReference>
<evidence type="ECO:0000313" key="8">
    <source>
        <dbReference type="Proteomes" id="UP000469385"/>
    </source>
</evidence>
<proteinExistence type="predicted"/>